<organism evidence="1 2">
    <name type="scientific">Candidatus Amphirhobacter heronislandensis</name>
    <dbReference type="NCBI Taxonomy" id="1732024"/>
    <lineage>
        <taxon>Bacteria</taxon>
        <taxon>Pseudomonadati</taxon>
        <taxon>Pseudomonadota</taxon>
        <taxon>Gammaproteobacteria</taxon>
        <taxon>Candidatus Tethybacterales</taxon>
        <taxon>Candidatus Tethybacteraceae</taxon>
        <taxon>Candidatus Amphirhobacter</taxon>
    </lineage>
</organism>
<gene>
    <name evidence="1" type="ORF">ISN26_02240</name>
</gene>
<reference evidence="1" key="1">
    <citation type="submission" date="2020-10" db="EMBL/GenBank/DDBJ databases">
        <title>An improved Amphimedon queenslandica hologenome assembly reveals how three proteobacterial symbionts can extend the metabolic phenotypic of their marine sponge host.</title>
        <authorList>
            <person name="Degnan B."/>
            <person name="Degnan S."/>
            <person name="Xiang X."/>
        </authorList>
    </citation>
    <scope>NUCLEOTIDE SEQUENCE</scope>
    <source>
        <strain evidence="1">AqS2</strain>
    </source>
</reference>
<protein>
    <submittedName>
        <fullName evidence="1">Uncharacterized protein</fullName>
    </submittedName>
</protein>
<evidence type="ECO:0000313" key="1">
    <source>
        <dbReference type="EMBL" id="MBF2734898.1"/>
    </source>
</evidence>
<proteinExistence type="predicted"/>
<dbReference type="Proteomes" id="UP000604381">
    <property type="component" value="Unassembled WGS sequence"/>
</dbReference>
<dbReference type="AlphaFoldDB" id="A0A930UFU4"/>
<keyword evidence="2" id="KW-1185">Reference proteome</keyword>
<evidence type="ECO:0000313" key="2">
    <source>
        <dbReference type="Proteomes" id="UP000604381"/>
    </source>
</evidence>
<comment type="caution">
    <text evidence="1">The sequence shown here is derived from an EMBL/GenBank/DDBJ whole genome shotgun (WGS) entry which is preliminary data.</text>
</comment>
<name>A0A930UFU4_9GAMM</name>
<sequence>MTAKIARKATSAAKHIEWPSQYRAMTDIHTARILKEKEKDGKEAYSIIITTFDSRIRRISKARTLAEAIAKVKKKLG</sequence>
<dbReference type="EMBL" id="JADHEI010000028">
    <property type="protein sequence ID" value="MBF2734898.1"/>
    <property type="molecule type" value="Genomic_DNA"/>
</dbReference>
<accession>A0A930UFU4</accession>